<evidence type="ECO:0000256" key="1">
    <source>
        <dbReference type="SAM" id="MobiDB-lite"/>
    </source>
</evidence>
<keyword evidence="3" id="KW-1185">Reference proteome</keyword>
<name>A0A4C1T481_EUMVA</name>
<dbReference type="Proteomes" id="UP000299102">
    <property type="component" value="Unassembled WGS sequence"/>
</dbReference>
<proteinExistence type="predicted"/>
<dbReference type="EMBL" id="BGZK01000030">
    <property type="protein sequence ID" value="GBP08258.1"/>
    <property type="molecule type" value="Genomic_DNA"/>
</dbReference>
<gene>
    <name evidence="2" type="ORF">EVAR_78747_1</name>
</gene>
<organism evidence="2 3">
    <name type="scientific">Eumeta variegata</name>
    <name type="common">Bagworm moth</name>
    <name type="synonym">Eumeta japonica</name>
    <dbReference type="NCBI Taxonomy" id="151549"/>
    <lineage>
        <taxon>Eukaryota</taxon>
        <taxon>Metazoa</taxon>
        <taxon>Ecdysozoa</taxon>
        <taxon>Arthropoda</taxon>
        <taxon>Hexapoda</taxon>
        <taxon>Insecta</taxon>
        <taxon>Pterygota</taxon>
        <taxon>Neoptera</taxon>
        <taxon>Endopterygota</taxon>
        <taxon>Lepidoptera</taxon>
        <taxon>Glossata</taxon>
        <taxon>Ditrysia</taxon>
        <taxon>Tineoidea</taxon>
        <taxon>Psychidae</taxon>
        <taxon>Oiketicinae</taxon>
        <taxon>Eumeta</taxon>
    </lineage>
</organism>
<accession>A0A4C1T481</accession>
<feature type="region of interest" description="Disordered" evidence="1">
    <location>
        <begin position="73"/>
        <end position="93"/>
    </location>
</feature>
<feature type="compositionally biased region" description="Low complexity" evidence="1">
    <location>
        <begin position="84"/>
        <end position="93"/>
    </location>
</feature>
<evidence type="ECO:0000313" key="2">
    <source>
        <dbReference type="EMBL" id="GBP08258.1"/>
    </source>
</evidence>
<dbReference type="AlphaFoldDB" id="A0A4C1T481"/>
<protein>
    <submittedName>
        <fullName evidence="2">Uncharacterized protein</fullName>
    </submittedName>
</protein>
<sequence>MNKNDFRIYLVTLEKEPSSSAHGYSKLIIYGSHSCVWKKKHKESKNIAVDSGGARPNVGVGDISFARPFSLPSQKYERGRRRSPTSPTPSAATGCGYAILVPV</sequence>
<comment type="caution">
    <text evidence="2">The sequence shown here is derived from an EMBL/GenBank/DDBJ whole genome shotgun (WGS) entry which is preliminary data.</text>
</comment>
<evidence type="ECO:0000313" key="3">
    <source>
        <dbReference type="Proteomes" id="UP000299102"/>
    </source>
</evidence>
<reference evidence="2 3" key="1">
    <citation type="journal article" date="2019" name="Commun. Biol.">
        <title>The bagworm genome reveals a unique fibroin gene that provides high tensile strength.</title>
        <authorList>
            <person name="Kono N."/>
            <person name="Nakamura H."/>
            <person name="Ohtoshi R."/>
            <person name="Tomita M."/>
            <person name="Numata K."/>
            <person name="Arakawa K."/>
        </authorList>
    </citation>
    <scope>NUCLEOTIDE SEQUENCE [LARGE SCALE GENOMIC DNA]</scope>
</reference>